<dbReference type="InterPro" id="IPR000138">
    <property type="entry name" value="HMG_CoA_lyase_AS"/>
</dbReference>
<reference evidence="8 9" key="1">
    <citation type="submission" date="2020-08" db="EMBL/GenBank/DDBJ databases">
        <title>Plant Genome Project.</title>
        <authorList>
            <person name="Zhang R.-G."/>
        </authorList>
    </citation>
    <scope>NUCLEOTIDE SEQUENCE [LARGE SCALE GENOMIC DNA]</scope>
    <source>
        <tissue evidence="8">Rhizome</tissue>
    </source>
</reference>
<protein>
    <recommendedName>
        <fullName evidence="3">hydroxymethylglutaryl-CoA lyase</fullName>
        <ecNumber evidence="3">4.1.3.4</ecNumber>
    </recommendedName>
</protein>
<evidence type="ECO:0000313" key="9">
    <source>
        <dbReference type="Proteomes" id="UP000734854"/>
    </source>
</evidence>
<evidence type="ECO:0000256" key="1">
    <source>
        <dbReference type="ARBA" id="ARBA00005143"/>
    </source>
</evidence>
<dbReference type="EC" id="4.1.3.4" evidence="3"/>
<evidence type="ECO:0000256" key="3">
    <source>
        <dbReference type="ARBA" id="ARBA00012910"/>
    </source>
</evidence>
<dbReference type="AlphaFoldDB" id="A0A8J5FI69"/>
<dbReference type="OrthoDB" id="1905920at2759"/>
<evidence type="ECO:0000259" key="7">
    <source>
        <dbReference type="PROSITE" id="PS50991"/>
    </source>
</evidence>
<accession>A0A8J5FI69</accession>
<keyword evidence="5" id="KW-0456">Lyase</keyword>
<evidence type="ECO:0000256" key="6">
    <source>
        <dbReference type="ARBA" id="ARBA00049877"/>
    </source>
</evidence>
<comment type="caution">
    <text evidence="8">The sequence shown here is derived from an EMBL/GenBank/DDBJ whole genome shotgun (WGS) entry which is preliminary data.</text>
</comment>
<proteinExistence type="inferred from homology"/>
<dbReference type="CDD" id="cd07938">
    <property type="entry name" value="DRE_TIM_HMGL"/>
    <property type="match status" value="1"/>
</dbReference>
<dbReference type="GO" id="GO:0004419">
    <property type="term" value="F:hydroxymethylglutaryl-CoA lyase activity"/>
    <property type="evidence" value="ECO:0007669"/>
    <property type="project" value="UniProtKB-EC"/>
</dbReference>
<evidence type="ECO:0000256" key="5">
    <source>
        <dbReference type="ARBA" id="ARBA00023239"/>
    </source>
</evidence>
<dbReference type="PANTHER" id="PTHR42738">
    <property type="entry name" value="HYDROXYMETHYLGLUTARYL-COA LYASE"/>
    <property type="match status" value="1"/>
</dbReference>
<comment type="pathway">
    <text evidence="1">Metabolic intermediate metabolism; (S)-3-hydroxy-3-methylglutaryl-CoA degradation; acetoacetate from (S)-3-hydroxy-3-methylglutaryl-CoA: step 1/1.</text>
</comment>
<dbReference type="PROSITE" id="PS50991">
    <property type="entry name" value="PYR_CT"/>
    <property type="match status" value="1"/>
</dbReference>
<evidence type="ECO:0000256" key="2">
    <source>
        <dbReference type="ARBA" id="ARBA00009405"/>
    </source>
</evidence>
<dbReference type="NCBIfam" id="NF004283">
    <property type="entry name" value="PRK05692.1"/>
    <property type="match status" value="1"/>
</dbReference>
<dbReference type="GO" id="GO:0006552">
    <property type="term" value="P:L-leucine catabolic process"/>
    <property type="evidence" value="ECO:0007669"/>
    <property type="project" value="TreeGrafter"/>
</dbReference>
<dbReference type="GO" id="GO:0046872">
    <property type="term" value="F:metal ion binding"/>
    <property type="evidence" value="ECO:0007669"/>
    <property type="project" value="UniProtKB-KW"/>
</dbReference>
<dbReference type="InterPro" id="IPR043594">
    <property type="entry name" value="HMGL"/>
</dbReference>
<dbReference type="InterPro" id="IPR000891">
    <property type="entry name" value="PYR_CT"/>
</dbReference>
<dbReference type="PROSITE" id="PS01062">
    <property type="entry name" value="HMG_COA_LYASE"/>
    <property type="match status" value="1"/>
</dbReference>
<dbReference type="Proteomes" id="UP000734854">
    <property type="component" value="Unassembled WGS sequence"/>
</dbReference>
<organism evidence="8 9">
    <name type="scientific">Zingiber officinale</name>
    <name type="common">Ginger</name>
    <name type="synonym">Amomum zingiber</name>
    <dbReference type="NCBI Taxonomy" id="94328"/>
    <lineage>
        <taxon>Eukaryota</taxon>
        <taxon>Viridiplantae</taxon>
        <taxon>Streptophyta</taxon>
        <taxon>Embryophyta</taxon>
        <taxon>Tracheophyta</taxon>
        <taxon>Spermatophyta</taxon>
        <taxon>Magnoliopsida</taxon>
        <taxon>Liliopsida</taxon>
        <taxon>Zingiberales</taxon>
        <taxon>Zingiberaceae</taxon>
        <taxon>Zingiber</taxon>
    </lineage>
</organism>
<dbReference type="FunFam" id="3.20.20.70:FF:000038">
    <property type="entry name" value="Hydroxymethylglutaryl-CoA lyase, mitochondrial"/>
    <property type="match status" value="1"/>
</dbReference>
<sequence length="452" mass="48552">MLSSNIFSKRGRWTTFFSIAFSPISNLTSSSKMPTLQDPLSLDNIPRSSDLGRLQRNTSKVTKMDLGTCLTGTRGCSRSNTSNEEYSWRRQQKDILHGDLLSGKILHTNRNPMILNILCDSWRLQNYQNISYSSELELKGKTDKILKGMPRFVKIVEVGPRDGLQNEKLIIPTPVKVELIQKLVSSGLSVIEATSFVSPKWVPQLADARDVMQSIPLIPGVKFPVLTPNLKGFEAAIASGAKEVAVFASASESFSVSNINCSIEESLERYHKVVSAAKDMAIPVRGYVSCVVGCPVEGPVPPKKVAHVAKRLYDIGCYEISLGDTIGVGTPGTVSPMLDAVMSVIPVDKLAVHFHDTYGQSLANIFAALQMGISVIDSSVAGLGGCPYAKGASGNVATEDVVYMLNGLGVTTNVDLGKLMAAGDFISKHLGRQSGSKVAIALSRVTAGASKM</sequence>
<evidence type="ECO:0000256" key="4">
    <source>
        <dbReference type="ARBA" id="ARBA00022723"/>
    </source>
</evidence>
<feature type="domain" description="Pyruvate carboxyltransferase" evidence="7">
    <location>
        <begin position="153"/>
        <end position="420"/>
    </location>
</feature>
<comment type="catalytic activity">
    <reaction evidence="6">
        <text>(3S)-3-hydroxy-3-methylglutaryl-CoA = acetoacetate + acetyl-CoA</text>
        <dbReference type="Rhea" id="RHEA:24404"/>
        <dbReference type="ChEBI" id="CHEBI:13705"/>
        <dbReference type="ChEBI" id="CHEBI:43074"/>
        <dbReference type="ChEBI" id="CHEBI:57288"/>
        <dbReference type="EC" id="4.1.3.4"/>
    </reaction>
</comment>
<keyword evidence="9" id="KW-1185">Reference proteome</keyword>
<name>A0A8J5FI69_ZINOF</name>
<keyword evidence="4" id="KW-0479">Metal-binding</keyword>
<gene>
    <name evidence="8" type="ORF">ZIOFF_059267</name>
</gene>
<dbReference type="PANTHER" id="PTHR42738:SF7">
    <property type="entry name" value="HYDROXYMETHYLGLUTARYL-COA LYASE"/>
    <property type="match status" value="1"/>
</dbReference>
<dbReference type="UniPathway" id="UPA00896">
    <property type="reaction ID" value="UER00863"/>
</dbReference>
<dbReference type="Pfam" id="PF00682">
    <property type="entry name" value="HMGL-like"/>
    <property type="match status" value="1"/>
</dbReference>
<dbReference type="GO" id="GO:0046951">
    <property type="term" value="P:ketone body biosynthetic process"/>
    <property type="evidence" value="ECO:0007669"/>
    <property type="project" value="TreeGrafter"/>
</dbReference>
<evidence type="ECO:0000313" key="8">
    <source>
        <dbReference type="EMBL" id="KAG6482634.1"/>
    </source>
</evidence>
<dbReference type="EMBL" id="JACMSC010000016">
    <property type="protein sequence ID" value="KAG6482634.1"/>
    <property type="molecule type" value="Genomic_DNA"/>
</dbReference>
<comment type="similarity">
    <text evidence="2">Belongs to the HMG-CoA lyase family.</text>
</comment>